<evidence type="ECO:0000256" key="1">
    <source>
        <dbReference type="SAM" id="MobiDB-lite"/>
    </source>
</evidence>
<feature type="compositionally biased region" description="Polar residues" evidence="1">
    <location>
        <begin position="78"/>
        <end position="88"/>
    </location>
</feature>
<organism evidence="3 4">
    <name type="scientific">Symbiodinium pilosum</name>
    <name type="common">Dinoflagellate</name>
    <dbReference type="NCBI Taxonomy" id="2952"/>
    <lineage>
        <taxon>Eukaryota</taxon>
        <taxon>Sar</taxon>
        <taxon>Alveolata</taxon>
        <taxon>Dinophyceae</taxon>
        <taxon>Suessiales</taxon>
        <taxon>Symbiodiniaceae</taxon>
        <taxon>Symbiodinium</taxon>
    </lineage>
</organism>
<accession>A0A812KVL4</accession>
<protein>
    <submittedName>
        <fullName evidence="3">Ccdc38 protein</fullName>
    </submittedName>
</protein>
<reference evidence="3" key="1">
    <citation type="submission" date="2021-02" db="EMBL/GenBank/DDBJ databases">
        <authorList>
            <person name="Dougan E. K."/>
            <person name="Rhodes N."/>
            <person name="Thang M."/>
            <person name="Chan C."/>
        </authorList>
    </citation>
    <scope>NUCLEOTIDE SEQUENCE</scope>
</reference>
<sequence>VRMKTWLWWSLATVAGGIVVGKDSAPALLQISARHLPPIPQPPSQPALPEMPTLPQSVFDVSPPAVRLAPTPPPNASAIPSITKQREA</sequence>
<comment type="caution">
    <text evidence="3">The sequence shown here is derived from an EMBL/GenBank/DDBJ whole genome shotgun (WGS) entry which is preliminary data.</text>
</comment>
<dbReference type="Proteomes" id="UP000649617">
    <property type="component" value="Unassembled WGS sequence"/>
</dbReference>
<keyword evidence="2" id="KW-0732">Signal</keyword>
<feature type="signal peptide" evidence="2">
    <location>
        <begin position="1"/>
        <end position="21"/>
    </location>
</feature>
<evidence type="ECO:0000256" key="2">
    <source>
        <dbReference type="SAM" id="SignalP"/>
    </source>
</evidence>
<evidence type="ECO:0000313" key="3">
    <source>
        <dbReference type="EMBL" id="CAE7237001.1"/>
    </source>
</evidence>
<dbReference type="EMBL" id="CAJNIZ010004894">
    <property type="protein sequence ID" value="CAE7237001.1"/>
    <property type="molecule type" value="Genomic_DNA"/>
</dbReference>
<gene>
    <name evidence="3" type="primary">Ccdc38</name>
    <name evidence="3" type="ORF">SPIL2461_LOCUS3890</name>
</gene>
<dbReference type="AlphaFoldDB" id="A0A812KVL4"/>
<feature type="non-terminal residue" evidence="3">
    <location>
        <position position="1"/>
    </location>
</feature>
<keyword evidence="4" id="KW-1185">Reference proteome</keyword>
<feature type="compositionally biased region" description="Pro residues" evidence="1">
    <location>
        <begin position="37"/>
        <end position="46"/>
    </location>
</feature>
<feature type="region of interest" description="Disordered" evidence="1">
    <location>
        <begin position="36"/>
        <end position="88"/>
    </location>
</feature>
<name>A0A812KVL4_SYMPI</name>
<proteinExistence type="predicted"/>
<evidence type="ECO:0000313" key="4">
    <source>
        <dbReference type="Proteomes" id="UP000649617"/>
    </source>
</evidence>
<feature type="chain" id="PRO_5032794797" evidence="2">
    <location>
        <begin position="22"/>
        <end position="88"/>
    </location>
</feature>